<feature type="chain" id="PRO_5047221151" description="Lipoprotein" evidence="2">
    <location>
        <begin position="28"/>
        <end position="193"/>
    </location>
</feature>
<dbReference type="Proteomes" id="UP001387100">
    <property type="component" value="Unassembled WGS sequence"/>
</dbReference>
<dbReference type="EMBL" id="JBBIAA010000012">
    <property type="protein sequence ID" value="MEJ5945859.1"/>
    <property type="molecule type" value="Genomic_DNA"/>
</dbReference>
<evidence type="ECO:0008006" key="5">
    <source>
        <dbReference type="Google" id="ProtNLM"/>
    </source>
</evidence>
<organism evidence="3 4">
    <name type="scientific">Pseudokineococcus basanitobsidens</name>
    <dbReference type="NCBI Taxonomy" id="1926649"/>
    <lineage>
        <taxon>Bacteria</taxon>
        <taxon>Bacillati</taxon>
        <taxon>Actinomycetota</taxon>
        <taxon>Actinomycetes</taxon>
        <taxon>Kineosporiales</taxon>
        <taxon>Kineosporiaceae</taxon>
        <taxon>Pseudokineococcus</taxon>
    </lineage>
</organism>
<feature type="signal peptide" evidence="2">
    <location>
        <begin position="1"/>
        <end position="27"/>
    </location>
</feature>
<dbReference type="RefSeq" id="WP_339575244.1">
    <property type="nucleotide sequence ID" value="NZ_JBBIAA010000012.1"/>
</dbReference>
<evidence type="ECO:0000313" key="4">
    <source>
        <dbReference type="Proteomes" id="UP001387100"/>
    </source>
</evidence>
<feature type="region of interest" description="Disordered" evidence="1">
    <location>
        <begin position="32"/>
        <end position="88"/>
    </location>
</feature>
<name>A0ABU8RLK3_9ACTN</name>
<keyword evidence="4" id="KW-1185">Reference proteome</keyword>
<comment type="caution">
    <text evidence="3">The sequence shown here is derived from an EMBL/GenBank/DDBJ whole genome shotgun (WGS) entry which is preliminary data.</text>
</comment>
<proteinExistence type="predicted"/>
<evidence type="ECO:0000256" key="1">
    <source>
        <dbReference type="SAM" id="MobiDB-lite"/>
    </source>
</evidence>
<accession>A0ABU8RLK3</accession>
<protein>
    <recommendedName>
        <fullName evidence="5">Lipoprotein</fullName>
    </recommendedName>
</protein>
<sequence length="193" mass="18777">MRSDRRHRPVGRTAAPLVALAAAGLLALTGCSTEEPLPSASDSLTPASPTSSPTTSAPSSVPPSSSSPTTAAPSPTPSASPTGVAVGGMVEGFPTDVVPVPEGAEVTLSNVVDAEGGGRTVALAGRTATSAEDLVAFYTGALAGRGFTATTPPAVEGAVVTTFTRDGAADLLTLSVTSTDGAQDFSIGGTLAP</sequence>
<reference evidence="3 4" key="1">
    <citation type="journal article" date="2017" name="Int. J. Syst. Evol. Microbiol.">
        <title>Pseudokineococcus basanitobsidens sp. nov., isolated from volcanic rock.</title>
        <authorList>
            <person name="Lee D.W."/>
            <person name="Park M.Y."/>
            <person name="Kim J.J."/>
            <person name="Kim B.S."/>
        </authorList>
    </citation>
    <scope>NUCLEOTIDE SEQUENCE [LARGE SCALE GENOMIC DNA]</scope>
    <source>
        <strain evidence="3 4">DSM 103726</strain>
    </source>
</reference>
<feature type="compositionally biased region" description="Low complexity" evidence="1">
    <location>
        <begin position="36"/>
        <end position="82"/>
    </location>
</feature>
<gene>
    <name evidence="3" type="ORF">WDZ17_11200</name>
</gene>
<keyword evidence="2" id="KW-0732">Signal</keyword>
<evidence type="ECO:0000256" key="2">
    <source>
        <dbReference type="SAM" id="SignalP"/>
    </source>
</evidence>
<dbReference type="PROSITE" id="PS51257">
    <property type="entry name" value="PROKAR_LIPOPROTEIN"/>
    <property type="match status" value="1"/>
</dbReference>
<evidence type="ECO:0000313" key="3">
    <source>
        <dbReference type="EMBL" id="MEJ5945859.1"/>
    </source>
</evidence>